<evidence type="ECO:0000259" key="2">
    <source>
        <dbReference type="Pfam" id="PF03914"/>
    </source>
</evidence>
<dbReference type="InterPro" id="IPR005612">
    <property type="entry name" value="CCAAT-binding_factor"/>
</dbReference>
<dbReference type="Pfam" id="PF03914">
    <property type="entry name" value="CBF"/>
    <property type="match status" value="1"/>
</dbReference>
<gene>
    <name evidence="3" type="ORF">LSAT_V11C200058600</name>
</gene>
<dbReference type="OrthoDB" id="1748904at2759"/>
<dbReference type="InterPro" id="IPR016903">
    <property type="entry name" value="Nucleolar_cplx-assoc_3"/>
</dbReference>
<dbReference type="AlphaFoldDB" id="A0A9R1W6P0"/>
<comment type="similarity">
    <text evidence="1">Belongs to the CBF/MAK21 family.</text>
</comment>
<proteinExistence type="inferred from homology"/>
<accession>A0A9R1W6P0</accession>
<keyword evidence="4" id="KW-1185">Reference proteome</keyword>
<evidence type="ECO:0000313" key="4">
    <source>
        <dbReference type="Proteomes" id="UP000235145"/>
    </source>
</evidence>
<comment type="caution">
    <text evidence="3">The sequence shown here is derived from an EMBL/GenBank/DDBJ whole genome shotgun (WGS) entry which is preliminary data.</text>
</comment>
<protein>
    <recommendedName>
        <fullName evidence="2">CCAAT-binding factor domain-containing protein</fullName>
    </recommendedName>
</protein>
<evidence type="ECO:0000256" key="1">
    <source>
        <dbReference type="ARBA" id="ARBA00007797"/>
    </source>
</evidence>
<organism evidence="3 4">
    <name type="scientific">Lactuca sativa</name>
    <name type="common">Garden lettuce</name>
    <dbReference type="NCBI Taxonomy" id="4236"/>
    <lineage>
        <taxon>Eukaryota</taxon>
        <taxon>Viridiplantae</taxon>
        <taxon>Streptophyta</taxon>
        <taxon>Embryophyta</taxon>
        <taxon>Tracheophyta</taxon>
        <taxon>Spermatophyta</taxon>
        <taxon>Magnoliopsida</taxon>
        <taxon>eudicotyledons</taxon>
        <taxon>Gunneridae</taxon>
        <taxon>Pentapetalae</taxon>
        <taxon>asterids</taxon>
        <taxon>campanulids</taxon>
        <taxon>Asterales</taxon>
        <taxon>Asteraceae</taxon>
        <taxon>Cichorioideae</taxon>
        <taxon>Cichorieae</taxon>
        <taxon>Lactucinae</taxon>
        <taxon>Lactuca</taxon>
    </lineage>
</organism>
<name>A0A9R1W6P0_LACSA</name>
<dbReference type="GO" id="GO:0005634">
    <property type="term" value="C:nucleus"/>
    <property type="evidence" value="ECO:0007669"/>
    <property type="project" value="UniProtKB-ARBA"/>
</dbReference>
<reference evidence="3 4" key="1">
    <citation type="journal article" date="2017" name="Nat. Commun.">
        <title>Genome assembly with in vitro proximity ligation data and whole-genome triplication in lettuce.</title>
        <authorList>
            <person name="Reyes-Chin-Wo S."/>
            <person name="Wang Z."/>
            <person name="Yang X."/>
            <person name="Kozik A."/>
            <person name="Arikit S."/>
            <person name="Song C."/>
            <person name="Xia L."/>
            <person name="Froenicke L."/>
            <person name="Lavelle D.O."/>
            <person name="Truco M.J."/>
            <person name="Xia R."/>
            <person name="Zhu S."/>
            <person name="Xu C."/>
            <person name="Xu H."/>
            <person name="Xu X."/>
            <person name="Cox K."/>
            <person name="Korf I."/>
            <person name="Meyers B.C."/>
            <person name="Michelmore R.W."/>
        </authorList>
    </citation>
    <scope>NUCLEOTIDE SEQUENCE [LARGE SCALE GENOMIC DNA]</scope>
    <source>
        <strain evidence="4">cv. Salinas</strain>
        <tissue evidence="3">Seedlings</tissue>
    </source>
</reference>
<dbReference type="PANTHER" id="PTHR14428:SF5">
    <property type="entry name" value="NUCLEOLAR COMPLEX PROTEIN 3 HOMOLOG"/>
    <property type="match status" value="1"/>
</dbReference>
<dbReference type="EMBL" id="NBSK02000002">
    <property type="protein sequence ID" value="KAJ0220942.1"/>
    <property type="molecule type" value="Genomic_DNA"/>
</dbReference>
<evidence type="ECO:0000313" key="3">
    <source>
        <dbReference type="EMBL" id="KAJ0220942.1"/>
    </source>
</evidence>
<feature type="domain" description="CCAAT-binding factor" evidence="2">
    <location>
        <begin position="38"/>
        <end position="121"/>
    </location>
</feature>
<dbReference type="PANTHER" id="PTHR14428">
    <property type="entry name" value="NUCLEOLAR COMPLEX PROTEIN 3"/>
    <property type="match status" value="1"/>
</dbReference>
<sequence length="135" mass="15072">MADLMNYHRKLAGGTSDSNGEGITDSSPPSCLSVSERLRCCIVAFKVMRSNLDALNVDLQDFFIQLYRVILEYRPGRDQGEVLAKAMKIMLCDDKQHDMQRVAAFIKRLASFSLCFGAAESMAGNPQYFLGLYFG</sequence>
<dbReference type="Proteomes" id="UP000235145">
    <property type="component" value="Unassembled WGS sequence"/>
</dbReference>